<evidence type="ECO:0000256" key="1">
    <source>
        <dbReference type="SAM" id="MobiDB-lite"/>
    </source>
</evidence>
<dbReference type="HOGENOM" id="CLU_026121_0_0_1"/>
<organism evidence="2 3">
    <name type="scientific">Brassica campestris</name>
    <name type="common">Field mustard</name>
    <dbReference type="NCBI Taxonomy" id="3711"/>
    <lineage>
        <taxon>Eukaryota</taxon>
        <taxon>Viridiplantae</taxon>
        <taxon>Streptophyta</taxon>
        <taxon>Embryophyta</taxon>
        <taxon>Tracheophyta</taxon>
        <taxon>Spermatophyta</taxon>
        <taxon>Magnoliopsida</taxon>
        <taxon>eudicotyledons</taxon>
        <taxon>Gunneridae</taxon>
        <taxon>Pentapetalae</taxon>
        <taxon>rosids</taxon>
        <taxon>malvids</taxon>
        <taxon>Brassicales</taxon>
        <taxon>Brassicaceae</taxon>
        <taxon>Brassiceae</taxon>
        <taxon>Brassica</taxon>
    </lineage>
</organism>
<feature type="region of interest" description="Disordered" evidence="1">
    <location>
        <begin position="95"/>
        <end position="114"/>
    </location>
</feature>
<protein>
    <submittedName>
        <fullName evidence="2">Uncharacterized protein</fullName>
    </submittedName>
</protein>
<reference evidence="3" key="1">
    <citation type="journal article" date="2011" name="Nat. Genet.">
        <title>The genome of the mesopolyploid crop species Brassica rapa.</title>
        <authorList>
            <consortium name="Brassica rapa Genome Sequencing Project Consortium"/>
            <person name="Wang X."/>
            <person name="Wang H."/>
            <person name="Wang J."/>
            <person name="Sun R."/>
            <person name="Wu J."/>
            <person name="Liu S."/>
            <person name="Bai Y."/>
            <person name="Mun J.H."/>
            <person name="Bancroft I."/>
            <person name="Cheng F."/>
            <person name="Huang S."/>
            <person name="Li X."/>
            <person name="Hua W."/>
            <person name="Wang J."/>
            <person name="Wang X."/>
            <person name="Freeling M."/>
            <person name="Pires J.C."/>
            <person name="Paterson A.H."/>
            <person name="Chalhoub B."/>
            <person name="Wang B."/>
            <person name="Hayward A."/>
            <person name="Sharpe A.G."/>
            <person name="Park B.S."/>
            <person name="Weisshaar B."/>
            <person name="Liu B."/>
            <person name="Li B."/>
            <person name="Liu B."/>
            <person name="Tong C."/>
            <person name="Song C."/>
            <person name="Duran C."/>
            <person name="Peng C."/>
            <person name="Geng C."/>
            <person name="Koh C."/>
            <person name="Lin C."/>
            <person name="Edwards D."/>
            <person name="Mu D."/>
            <person name="Shen D."/>
            <person name="Soumpourou E."/>
            <person name="Li F."/>
            <person name="Fraser F."/>
            <person name="Conant G."/>
            <person name="Lassalle G."/>
            <person name="King G.J."/>
            <person name="Bonnema G."/>
            <person name="Tang H."/>
            <person name="Wang H."/>
            <person name="Belcram H."/>
            <person name="Zhou H."/>
            <person name="Hirakawa H."/>
            <person name="Abe H."/>
            <person name="Guo H."/>
            <person name="Wang H."/>
            <person name="Jin H."/>
            <person name="Parkin I.A."/>
            <person name="Batley J."/>
            <person name="Kim J.S."/>
            <person name="Just J."/>
            <person name="Li J."/>
            <person name="Xu J."/>
            <person name="Deng J."/>
            <person name="Kim J.A."/>
            <person name="Li J."/>
            <person name="Yu J."/>
            <person name="Meng J."/>
            <person name="Wang J."/>
            <person name="Min J."/>
            <person name="Poulain J."/>
            <person name="Wang J."/>
            <person name="Hatakeyama K."/>
            <person name="Wu K."/>
            <person name="Wang L."/>
            <person name="Fang L."/>
            <person name="Trick M."/>
            <person name="Links M.G."/>
            <person name="Zhao M."/>
            <person name="Jin M."/>
            <person name="Ramchiary N."/>
            <person name="Drou N."/>
            <person name="Berkman P.J."/>
            <person name="Cai Q."/>
            <person name="Huang Q."/>
            <person name="Li R."/>
            <person name="Tabata S."/>
            <person name="Cheng S."/>
            <person name="Zhang S."/>
            <person name="Zhang S."/>
            <person name="Huang S."/>
            <person name="Sato S."/>
            <person name="Sun S."/>
            <person name="Kwon S.J."/>
            <person name="Choi S.R."/>
            <person name="Lee T.H."/>
            <person name="Fan W."/>
            <person name="Zhao X."/>
            <person name="Tan X."/>
            <person name="Xu X."/>
            <person name="Wang Y."/>
            <person name="Qiu Y."/>
            <person name="Yin Y."/>
            <person name="Li Y."/>
            <person name="Du Y."/>
            <person name="Liao Y."/>
            <person name="Lim Y."/>
            <person name="Narusaka Y."/>
            <person name="Wang Y."/>
            <person name="Wang Z."/>
            <person name="Li Z."/>
            <person name="Wang Z."/>
            <person name="Xiong Z."/>
            <person name="Zhang Z."/>
        </authorList>
    </citation>
    <scope>NUCLEOTIDE SEQUENCE [LARGE SCALE GENOMIC DNA]</scope>
    <source>
        <strain evidence="3">cv. Chiifu-401-42</strain>
    </source>
</reference>
<name>M4FHK3_BRACM</name>
<dbReference type="AlphaFoldDB" id="M4FHK3"/>
<dbReference type="Proteomes" id="UP000011750">
    <property type="component" value="Unassembled WGS sequence"/>
</dbReference>
<dbReference type="Gramene" id="Bra040581.1">
    <property type="protein sequence ID" value="Bra040581.1-P"/>
    <property type="gene ID" value="Bra040581"/>
</dbReference>
<dbReference type="InParanoid" id="M4FHK3"/>
<keyword evidence="3" id="KW-1185">Reference proteome</keyword>
<dbReference type="EnsemblPlants" id="Bra040581.1">
    <property type="protein sequence ID" value="Bra040581.1-P"/>
    <property type="gene ID" value="Bra040581"/>
</dbReference>
<evidence type="ECO:0000313" key="3">
    <source>
        <dbReference type="Proteomes" id="UP000011750"/>
    </source>
</evidence>
<sequence>MNQSLSFNFTRPLTTTTCGKMILFFKLSSQLDFLSSTHHQTELSRNNNLCPEADKLHDSFADEELLNMQRRNATYQIQAEAAWERTRFSQSIDTRHQQSIDTRGPQSIDINNTTLTDNHPIPKTIFSWEEKDEYGIYKDDQGCARGMDGHTISISKEKIRRLLERASKDEPNYICLPEHANLFTQTKLLLEIYTKDEINKMFYGFCGEQENNKEAFQMKLDGVSHPLNDSIGWLTTCLEEIRQDIARIQQATEASCQTSIDRRHHASIDCRSPTSVDPRLPTSIDISPPHSHPKQPQHNFHTREEIDQLVEEIYRALETTEERLDRRCDDIYFPMDLSITALTYKIEAMQRELVEIQRYIARRLKASASIDSRTNKSTYIRHQTSADDATNRGLCGDYY</sequence>
<accession>M4FHK3</accession>
<proteinExistence type="predicted"/>
<evidence type="ECO:0000313" key="2">
    <source>
        <dbReference type="EnsemblPlants" id="Bra040581.1-P"/>
    </source>
</evidence>
<reference evidence="3" key="2">
    <citation type="journal article" date="2018" name="Hortic Res">
        <title>Improved Brassica rapa reference genome by single-molecule sequencing and chromosome conformation capture technologies.</title>
        <authorList>
            <person name="Zhang L."/>
            <person name="Cai X."/>
            <person name="Wu J."/>
            <person name="Liu M."/>
            <person name="Grob S."/>
            <person name="Cheng F."/>
            <person name="Liang J."/>
            <person name="Cai C."/>
            <person name="Liu Z."/>
            <person name="Liu B."/>
            <person name="Wang F."/>
            <person name="Li S."/>
            <person name="Liu F."/>
            <person name="Li X."/>
            <person name="Cheng L."/>
            <person name="Yang W."/>
            <person name="Li M.H."/>
            <person name="Grossniklaus U."/>
            <person name="Zheng H."/>
            <person name="Wang X."/>
        </authorList>
    </citation>
    <scope>NUCLEOTIDE SEQUENCE [LARGE SCALE GENOMIC DNA]</scope>
    <source>
        <strain evidence="3">cv. Chiifu-401-42</strain>
    </source>
</reference>
<feature type="compositionally biased region" description="Polar residues" evidence="1">
    <location>
        <begin position="99"/>
        <end position="114"/>
    </location>
</feature>
<reference evidence="2" key="3">
    <citation type="submission" date="2023-03" db="UniProtKB">
        <authorList>
            <consortium name="EnsemblPlants"/>
        </authorList>
    </citation>
    <scope>IDENTIFICATION</scope>
    <source>
        <strain evidence="2">cv. Chiifu-401-42</strain>
    </source>
</reference>